<organism evidence="7 8">
    <name type="scientific">Candidatus Spyradosoma merdigallinarum</name>
    <dbReference type="NCBI Taxonomy" id="2840950"/>
    <lineage>
        <taxon>Bacteria</taxon>
        <taxon>Pseudomonadati</taxon>
        <taxon>Verrucomicrobiota</taxon>
        <taxon>Opitutia</taxon>
        <taxon>Opitutia incertae sedis</taxon>
        <taxon>Candidatus Spyradosoma</taxon>
    </lineage>
</organism>
<comment type="subcellular location">
    <subcellularLocation>
        <location evidence="1">Cell membrane</location>
        <topology evidence="1">Multi-pass membrane protein</topology>
    </subcellularLocation>
</comment>
<dbReference type="PANTHER" id="PTHR30250:SF26">
    <property type="entry name" value="PSMA PROTEIN"/>
    <property type="match status" value="1"/>
</dbReference>
<sequence>MAGFAVFGERFVILWAGAEYAESFPCTLVLMVALLPALIQNTGICVLQARNQLRFRATLYVLVAGACLVLGYALSRRWGGLGCAAGTALSLFIGNGVAINLYYWKRVGIDIPGFWRQILKMSLPLIALSGLALLVQPKFPDTSVVVYLAKIAVFAGLALPAFWFFSMNESERELVRAPVRRLMRKAKRLRVA</sequence>
<dbReference type="PANTHER" id="PTHR30250">
    <property type="entry name" value="PST FAMILY PREDICTED COLANIC ACID TRANSPORTER"/>
    <property type="match status" value="1"/>
</dbReference>
<feature type="transmembrane region" description="Helical" evidence="6">
    <location>
        <begin position="28"/>
        <end position="47"/>
    </location>
</feature>
<feature type="transmembrane region" description="Helical" evidence="6">
    <location>
        <begin position="114"/>
        <end position="135"/>
    </location>
</feature>
<reference evidence="7" key="2">
    <citation type="journal article" date="2021" name="PeerJ">
        <title>Extensive microbial diversity within the chicken gut microbiome revealed by metagenomics and culture.</title>
        <authorList>
            <person name="Gilroy R."/>
            <person name="Ravi A."/>
            <person name="Getino M."/>
            <person name="Pursley I."/>
            <person name="Horton D.L."/>
            <person name="Alikhan N.F."/>
            <person name="Baker D."/>
            <person name="Gharbi K."/>
            <person name="Hall N."/>
            <person name="Watson M."/>
            <person name="Adriaenssens E.M."/>
            <person name="Foster-Nyarko E."/>
            <person name="Jarju S."/>
            <person name="Secka A."/>
            <person name="Antonio M."/>
            <person name="Oren A."/>
            <person name="Chaudhuri R.R."/>
            <person name="La Ragione R."/>
            <person name="Hildebrand F."/>
            <person name="Pallen M.J."/>
        </authorList>
    </citation>
    <scope>NUCLEOTIDE SEQUENCE</scope>
    <source>
        <strain evidence="7">10669</strain>
    </source>
</reference>
<dbReference type="InterPro" id="IPR050833">
    <property type="entry name" value="Poly_Biosynth_Transport"/>
</dbReference>
<keyword evidence="5 6" id="KW-0472">Membrane</keyword>
<evidence type="ECO:0000256" key="5">
    <source>
        <dbReference type="ARBA" id="ARBA00023136"/>
    </source>
</evidence>
<dbReference type="EMBL" id="DVOG01000162">
    <property type="protein sequence ID" value="HIV04721.1"/>
    <property type="molecule type" value="Genomic_DNA"/>
</dbReference>
<evidence type="ECO:0000256" key="4">
    <source>
        <dbReference type="ARBA" id="ARBA00022989"/>
    </source>
</evidence>
<evidence type="ECO:0000256" key="6">
    <source>
        <dbReference type="SAM" id="Phobius"/>
    </source>
</evidence>
<dbReference type="Proteomes" id="UP000886812">
    <property type="component" value="Unassembled WGS sequence"/>
</dbReference>
<proteinExistence type="predicted"/>
<comment type="caution">
    <text evidence="7">The sequence shown here is derived from an EMBL/GenBank/DDBJ whole genome shotgun (WGS) entry which is preliminary data.</text>
</comment>
<evidence type="ECO:0000313" key="7">
    <source>
        <dbReference type="EMBL" id="HIV04721.1"/>
    </source>
</evidence>
<gene>
    <name evidence="7" type="ORF">IAC75_06220</name>
</gene>
<evidence type="ECO:0000313" key="8">
    <source>
        <dbReference type="Proteomes" id="UP000886812"/>
    </source>
</evidence>
<feature type="transmembrane region" description="Helical" evidence="6">
    <location>
        <begin position="81"/>
        <end position="102"/>
    </location>
</feature>
<dbReference type="AlphaFoldDB" id="A0A9D1T2G5"/>
<evidence type="ECO:0000256" key="2">
    <source>
        <dbReference type="ARBA" id="ARBA00022475"/>
    </source>
</evidence>
<reference evidence="7" key="1">
    <citation type="submission" date="2020-10" db="EMBL/GenBank/DDBJ databases">
        <authorList>
            <person name="Gilroy R."/>
        </authorList>
    </citation>
    <scope>NUCLEOTIDE SEQUENCE</scope>
    <source>
        <strain evidence="7">10669</strain>
    </source>
</reference>
<evidence type="ECO:0000256" key="3">
    <source>
        <dbReference type="ARBA" id="ARBA00022692"/>
    </source>
</evidence>
<protein>
    <submittedName>
        <fullName evidence="7">Polysaccharide biosynthesis C-terminal domain-containing protein</fullName>
    </submittedName>
</protein>
<dbReference type="GO" id="GO:0005886">
    <property type="term" value="C:plasma membrane"/>
    <property type="evidence" value="ECO:0007669"/>
    <property type="project" value="UniProtKB-SubCell"/>
</dbReference>
<keyword evidence="4 6" id="KW-1133">Transmembrane helix</keyword>
<name>A0A9D1T2G5_9BACT</name>
<feature type="transmembrane region" description="Helical" evidence="6">
    <location>
        <begin position="59"/>
        <end position="75"/>
    </location>
</feature>
<keyword evidence="3 6" id="KW-0812">Transmembrane</keyword>
<feature type="transmembrane region" description="Helical" evidence="6">
    <location>
        <begin position="147"/>
        <end position="166"/>
    </location>
</feature>
<keyword evidence="2" id="KW-1003">Cell membrane</keyword>
<evidence type="ECO:0000256" key="1">
    <source>
        <dbReference type="ARBA" id="ARBA00004651"/>
    </source>
</evidence>
<accession>A0A9D1T2G5</accession>